<feature type="compositionally biased region" description="Low complexity" evidence="1">
    <location>
        <begin position="149"/>
        <end position="167"/>
    </location>
</feature>
<reference evidence="2" key="1">
    <citation type="submission" date="2018-10" db="EMBL/GenBank/DDBJ databases">
        <title>Population genomic analysis revealed the cold adaptation of white poplar.</title>
        <authorList>
            <person name="Liu Y.-J."/>
        </authorList>
    </citation>
    <scope>NUCLEOTIDE SEQUENCE [LARGE SCALE GENOMIC DNA]</scope>
    <source>
        <strain evidence="2">PAL-ZL1</strain>
    </source>
</reference>
<protein>
    <submittedName>
        <fullName evidence="2">Uncharacterized protein</fullName>
    </submittedName>
</protein>
<accession>A0A4U5QDU6</accession>
<comment type="caution">
    <text evidence="2">The sequence shown here is derived from an EMBL/GenBank/DDBJ whole genome shotgun (WGS) entry which is preliminary data.</text>
</comment>
<sequence length="167" mass="16803">MAKSKRKVKASSTRGKGTLHFSADHDHDSSYVLALCAPESAPLASSSTPAFSPVPPPTVCDEGLTTLALIPEEVPCHLAAISNPLEAVTVEDCSDDDPLVAALLDEEQLDFSFSDVDGDDSSPAPSPSGCVSSGDSSPPTTKVAEGSCPSTTTAAGTTPTSTPGSGA</sequence>
<gene>
    <name evidence="2" type="ORF">D5086_0000103230</name>
</gene>
<feature type="region of interest" description="Disordered" evidence="1">
    <location>
        <begin position="111"/>
        <end position="167"/>
    </location>
</feature>
<name>A0A4U5QDU6_POPAL</name>
<dbReference type="EMBL" id="RCHU01000296">
    <property type="protein sequence ID" value="TKS08442.1"/>
    <property type="molecule type" value="Genomic_DNA"/>
</dbReference>
<feature type="region of interest" description="Disordered" evidence="1">
    <location>
        <begin position="1"/>
        <end position="21"/>
    </location>
</feature>
<dbReference type="AlphaFoldDB" id="A0A4U5QDU6"/>
<evidence type="ECO:0000256" key="1">
    <source>
        <dbReference type="SAM" id="MobiDB-lite"/>
    </source>
</evidence>
<feature type="compositionally biased region" description="Low complexity" evidence="1">
    <location>
        <begin position="111"/>
        <end position="139"/>
    </location>
</feature>
<organism evidence="2">
    <name type="scientific">Populus alba</name>
    <name type="common">White poplar</name>
    <dbReference type="NCBI Taxonomy" id="43335"/>
    <lineage>
        <taxon>Eukaryota</taxon>
        <taxon>Viridiplantae</taxon>
        <taxon>Streptophyta</taxon>
        <taxon>Embryophyta</taxon>
        <taxon>Tracheophyta</taxon>
        <taxon>Spermatophyta</taxon>
        <taxon>Magnoliopsida</taxon>
        <taxon>eudicotyledons</taxon>
        <taxon>Gunneridae</taxon>
        <taxon>Pentapetalae</taxon>
        <taxon>rosids</taxon>
        <taxon>fabids</taxon>
        <taxon>Malpighiales</taxon>
        <taxon>Salicaceae</taxon>
        <taxon>Saliceae</taxon>
        <taxon>Populus</taxon>
    </lineage>
</organism>
<evidence type="ECO:0000313" key="2">
    <source>
        <dbReference type="EMBL" id="TKS08442.1"/>
    </source>
</evidence>
<proteinExistence type="predicted"/>